<reference evidence="1 2" key="1">
    <citation type="submission" date="2021-06" db="EMBL/GenBank/DDBJ databases">
        <title>Caerostris extrusa draft genome.</title>
        <authorList>
            <person name="Kono N."/>
            <person name="Arakawa K."/>
        </authorList>
    </citation>
    <scope>NUCLEOTIDE SEQUENCE [LARGE SCALE GENOMIC DNA]</scope>
</reference>
<gene>
    <name evidence="1" type="ORF">CEXT_467241</name>
</gene>
<comment type="caution">
    <text evidence="1">The sequence shown here is derived from an EMBL/GenBank/DDBJ whole genome shotgun (WGS) entry which is preliminary data.</text>
</comment>
<sequence length="98" mass="10841">MKLYILITNPGYRGEDYFSHIPPKHFPGPLFSLSATISAGTLSPNGIARNFRGKVCGLMKNSVTEFFWVCVASSRKITFKLNCSHGLFGDVSYFLGES</sequence>
<dbReference type="AlphaFoldDB" id="A0AAV4X400"/>
<keyword evidence="2" id="KW-1185">Reference proteome</keyword>
<proteinExistence type="predicted"/>
<dbReference type="EMBL" id="BPLR01017183">
    <property type="protein sequence ID" value="GIY89274.1"/>
    <property type="molecule type" value="Genomic_DNA"/>
</dbReference>
<dbReference type="Proteomes" id="UP001054945">
    <property type="component" value="Unassembled WGS sequence"/>
</dbReference>
<organism evidence="1 2">
    <name type="scientific">Caerostris extrusa</name>
    <name type="common">Bark spider</name>
    <name type="synonym">Caerostris bankana</name>
    <dbReference type="NCBI Taxonomy" id="172846"/>
    <lineage>
        <taxon>Eukaryota</taxon>
        <taxon>Metazoa</taxon>
        <taxon>Ecdysozoa</taxon>
        <taxon>Arthropoda</taxon>
        <taxon>Chelicerata</taxon>
        <taxon>Arachnida</taxon>
        <taxon>Araneae</taxon>
        <taxon>Araneomorphae</taxon>
        <taxon>Entelegynae</taxon>
        <taxon>Araneoidea</taxon>
        <taxon>Araneidae</taxon>
        <taxon>Caerostris</taxon>
    </lineage>
</organism>
<evidence type="ECO:0000313" key="1">
    <source>
        <dbReference type="EMBL" id="GIY89274.1"/>
    </source>
</evidence>
<protein>
    <submittedName>
        <fullName evidence="1">Uncharacterized protein</fullName>
    </submittedName>
</protein>
<evidence type="ECO:0000313" key="2">
    <source>
        <dbReference type="Proteomes" id="UP001054945"/>
    </source>
</evidence>
<accession>A0AAV4X400</accession>
<name>A0AAV4X400_CAEEX</name>